<dbReference type="AlphaFoldDB" id="A0A0J6I1S3"/>
<reference evidence="2 3" key="1">
    <citation type="submission" date="2007-06" db="EMBL/GenBank/DDBJ databases">
        <title>The Genome Sequence of Coccidioides posadasii RMSCC_3488.</title>
        <authorList>
            <consortium name="Coccidioides Genome Resources Consortium"/>
            <consortium name="The Broad Institute Genome Sequencing Platform"/>
            <person name="Henn M.R."/>
            <person name="Sykes S."/>
            <person name="Young S."/>
            <person name="Jaffe D."/>
            <person name="Berlin A."/>
            <person name="Alvarez P."/>
            <person name="Butler J."/>
            <person name="Gnerre S."/>
            <person name="Grabherr M."/>
            <person name="Mauceli E."/>
            <person name="Brockman W."/>
            <person name="Kodira C."/>
            <person name="Alvarado L."/>
            <person name="Zeng Q."/>
            <person name="Crawford M."/>
            <person name="Antoine C."/>
            <person name="Devon K."/>
            <person name="Galgiani J."/>
            <person name="Orsborn K."/>
            <person name="Lewis M.L."/>
            <person name="Nusbaum C."/>
            <person name="Galagan J."/>
            <person name="Birren B."/>
        </authorList>
    </citation>
    <scope>NUCLEOTIDE SEQUENCE [LARGE SCALE GENOMIC DNA]</scope>
    <source>
        <strain evidence="2 3">RMSCC 3488</strain>
    </source>
</reference>
<accession>A0A0J6I1S3</accession>
<reference evidence="3" key="3">
    <citation type="journal article" date="2010" name="Genome Res.">
        <title>Population genomic sequencing of Coccidioides fungi reveals recent hybridization and transposon control.</title>
        <authorList>
            <person name="Neafsey D.E."/>
            <person name="Barker B.M."/>
            <person name="Sharpton T.J."/>
            <person name="Stajich J.E."/>
            <person name="Park D.J."/>
            <person name="Whiston E."/>
            <person name="Hung C.-Y."/>
            <person name="McMahan C."/>
            <person name="White J."/>
            <person name="Sykes S."/>
            <person name="Heiman D."/>
            <person name="Young S."/>
            <person name="Zeng Q."/>
            <person name="Abouelleil A."/>
            <person name="Aftuck L."/>
            <person name="Bessette D."/>
            <person name="Brown A."/>
            <person name="FitzGerald M."/>
            <person name="Lui A."/>
            <person name="Macdonald J.P."/>
            <person name="Priest M."/>
            <person name="Orbach M.J."/>
            <person name="Galgiani J.N."/>
            <person name="Kirkland T.N."/>
            <person name="Cole G.T."/>
            <person name="Birren B.W."/>
            <person name="Henn M.R."/>
            <person name="Taylor J.W."/>
            <person name="Rounsley S.D."/>
        </authorList>
    </citation>
    <scope>NUCLEOTIDE SEQUENCE [LARGE SCALE GENOMIC DNA]</scope>
    <source>
        <strain evidence="3">RMSCC 3488</strain>
    </source>
</reference>
<sequence length="162" mass="18100">MRSSKSQGSTEGHHSPPSPVRCYAILEGRPTCDPGLKPTDFDFQNPPVRPSSSDFFTTVHATIPYWSTLEPTLLQGGGSRKHFMYEAVKDMLEPLNPRVGHQALIHQVFDWQSTQKSAACWTCWTTARIQPFDNCISVVDPPRERVVLMSLIIGIMGTKSNL</sequence>
<protein>
    <submittedName>
        <fullName evidence="2">Uncharacterized protein</fullName>
    </submittedName>
</protein>
<evidence type="ECO:0000313" key="3">
    <source>
        <dbReference type="Proteomes" id="UP000054567"/>
    </source>
</evidence>
<proteinExistence type="predicted"/>
<dbReference type="EMBL" id="DS268109">
    <property type="protein sequence ID" value="KMM65232.1"/>
    <property type="molecule type" value="Genomic_DNA"/>
</dbReference>
<dbReference type="Proteomes" id="UP000054567">
    <property type="component" value="Unassembled WGS sequence"/>
</dbReference>
<feature type="compositionally biased region" description="Polar residues" evidence="1">
    <location>
        <begin position="1"/>
        <end position="10"/>
    </location>
</feature>
<gene>
    <name evidence="2" type="ORF">CPAG_01583</name>
</gene>
<reference evidence="3" key="2">
    <citation type="journal article" date="2009" name="Genome Res.">
        <title>Comparative genomic analyses of the human fungal pathogens Coccidioides and their relatives.</title>
        <authorList>
            <person name="Sharpton T.J."/>
            <person name="Stajich J.E."/>
            <person name="Rounsley S.D."/>
            <person name="Gardner M.J."/>
            <person name="Wortman J.R."/>
            <person name="Jordar V.S."/>
            <person name="Maiti R."/>
            <person name="Kodira C.D."/>
            <person name="Neafsey D.E."/>
            <person name="Zeng Q."/>
            <person name="Hung C.-Y."/>
            <person name="McMahan C."/>
            <person name="Muszewska A."/>
            <person name="Grynberg M."/>
            <person name="Mandel M.A."/>
            <person name="Kellner E.M."/>
            <person name="Barker B.M."/>
            <person name="Galgiani J.N."/>
            <person name="Orbach M.J."/>
            <person name="Kirkland T.N."/>
            <person name="Cole G.T."/>
            <person name="Henn M.R."/>
            <person name="Birren B.W."/>
            <person name="Taylor J.W."/>
        </authorList>
    </citation>
    <scope>NUCLEOTIDE SEQUENCE [LARGE SCALE GENOMIC DNA]</scope>
    <source>
        <strain evidence="3">RMSCC 3488</strain>
    </source>
</reference>
<feature type="region of interest" description="Disordered" evidence="1">
    <location>
        <begin position="1"/>
        <end position="20"/>
    </location>
</feature>
<dbReference type="VEuPathDB" id="FungiDB:CPAG_01583"/>
<evidence type="ECO:0000313" key="2">
    <source>
        <dbReference type="EMBL" id="KMM65232.1"/>
    </source>
</evidence>
<organism evidence="2 3">
    <name type="scientific">Coccidioides posadasii RMSCC 3488</name>
    <dbReference type="NCBI Taxonomy" id="454284"/>
    <lineage>
        <taxon>Eukaryota</taxon>
        <taxon>Fungi</taxon>
        <taxon>Dikarya</taxon>
        <taxon>Ascomycota</taxon>
        <taxon>Pezizomycotina</taxon>
        <taxon>Eurotiomycetes</taxon>
        <taxon>Eurotiomycetidae</taxon>
        <taxon>Onygenales</taxon>
        <taxon>Onygenaceae</taxon>
        <taxon>Coccidioides</taxon>
    </lineage>
</organism>
<evidence type="ECO:0000256" key="1">
    <source>
        <dbReference type="SAM" id="MobiDB-lite"/>
    </source>
</evidence>
<name>A0A0J6I1S3_COCPO</name>